<evidence type="ECO:0000256" key="3">
    <source>
        <dbReference type="ARBA" id="ARBA00023186"/>
    </source>
</evidence>
<dbReference type="GO" id="GO:0005737">
    <property type="term" value="C:cytoplasm"/>
    <property type="evidence" value="ECO:0007669"/>
    <property type="project" value="TreeGrafter"/>
</dbReference>
<proteinExistence type="inferred from homology"/>
<dbReference type="OrthoDB" id="72325at2759"/>
<dbReference type="Gene3D" id="2.30.42.10">
    <property type="match status" value="1"/>
</dbReference>
<dbReference type="STRING" id="283909.R7TG79"/>
<evidence type="ECO:0000259" key="7">
    <source>
        <dbReference type="SMART" id="SM00228"/>
    </source>
</evidence>
<name>R7TG79_CAPTE</name>
<sequence length="204" mass="22701">MAAAQEKRQLNDLMDRKKQIEEDIKELKDVLESQSGVGMEGSLVDADQFPRNDIDVYSVRQARHRIICLQNDHKELMKQIEEGLHYVHAAAREQGEQRSRGQPMNSQETDAHSKSPFAIVERVDAGSPAENSGLMANDEIVQFGSINRGNFQNLQNIVSVVQHSRGKPVSVLVMRGVGKEEVHLGLIPNTWSGPGLLGCKIVPR</sequence>
<feature type="domain" description="PDZ" evidence="7">
    <location>
        <begin position="80"/>
        <end position="177"/>
    </location>
</feature>
<evidence type="ECO:0000256" key="4">
    <source>
        <dbReference type="ARBA" id="ARBA00030007"/>
    </source>
</evidence>
<evidence type="ECO:0000256" key="6">
    <source>
        <dbReference type="SAM" id="MobiDB-lite"/>
    </source>
</evidence>
<accession>R7TG79</accession>
<dbReference type="InterPro" id="IPR040815">
    <property type="entry name" value="Nas2_N"/>
</dbReference>
<evidence type="ECO:0000256" key="2">
    <source>
        <dbReference type="ARBA" id="ARBA00014937"/>
    </source>
</evidence>
<dbReference type="InterPro" id="IPR041489">
    <property type="entry name" value="PDZ_6"/>
</dbReference>
<organism evidence="8">
    <name type="scientific">Capitella teleta</name>
    <name type="common">Polychaete worm</name>
    <dbReference type="NCBI Taxonomy" id="283909"/>
    <lineage>
        <taxon>Eukaryota</taxon>
        <taxon>Metazoa</taxon>
        <taxon>Spiralia</taxon>
        <taxon>Lophotrochozoa</taxon>
        <taxon>Annelida</taxon>
        <taxon>Polychaeta</taxon>
        <taxon>Sedentaria</taxon>
        <taxon>Scolecida</taxon>
        <taxon>Capitellidae</taxon>
        <taxon>Capitella</taxon>
    </lineage>
</organism>
<keyword evidence="10" id="KW-1185">Reference proteome</keyword>
<dbReference type="InterPro" id="IPR036034">
    <property type="entry name" value="PDZ_sf"/>
</dbReference>
<dbReference type="SUPFAM" id="SSF50156">
    <property type="entry name" value="PDZ domain-like"/>
    <property type="match status" value="1"/>
</dbReference>
<dbReference type="EMBL" id="KB310021">
    <property type="protein sequence ID" value="ELT92719.1"/>
    <property type="molecule type" value="Genomic_DNA"/>
</dbReference>
<reference evidence="8 10" key="2">
    <citation type="journal article" date="2013" name="Nature">
        <title>Insights into bilaterian evolution from three spiralian genomes.</title>
        <authorList>
            <person name="Simakov O."/>
            <person name="Marletaz F."/>
            <person name="Cho S.J."/>
            <person name="Edsinger-Gonzales E."/>
            <person name="Havlak P."/>
            <person name="Hellsten U."/>
            <person name="Kuo D.H."/>
            <person name="Larsson T."/>
            <person name="Lv J."/>
            <person name="Arendt D."/>
            <person name="Savage R."/>
            <person name="Osoegawa K."/>
            <person name="de Jong P."/>
            <person name="Grimwood J."/>
            <person name="Chapman J.A."/>
            <person name="Shapiro H."/>
            <person name="Aerts A."/>
            <person name="Otillar R.P."/>
            <person name="Terry A.Y."/>
            <person name="Boore J.L."/>
            <person name="Grigoriev I.V."/>
            <person name="Lindberg D.R."/>
            <person name="Seaver E.C."/>
            <person name="Weisblat D.A."/>
            <person name="Putnam N.H."/>
            <person name="Rokhsar D.S."/>
        </authorList>
    </citation>
    <scope>NUCLEOTIDE SEQUENCE</scope>
    <source>
        <strain evidence="8 10">I ESC-2004</strain>
    </source>
</reference>
<dbReference type="SMART" id="SM00228">
    <property type="entry name" value="PDZ"/>
    <property type="match status" value="1"/>
</dbReference>
<dbReference type="PANTHER" id="PTHR12651:SF1">
    <property type="entry name" value="26S PROTEASOME NON-ATPASE REGULATORY SUBUNIT 9"/>
    <property type="match status" value="1"/>
</dbReference>
<keyword evidence="3" id="KW-0143">Chaperone</keyword>
<evidence type="ECO:0000313" key="8">
    <source>
        <dbReference type="EMBL" id="ELT92719.1"/>
    </source>
</evidence>
<dbReference type="EMBL" id="AMQN01013183">
    <property type="status" value="NOT_ANNOTATED_CDS"/>
    <property type="molecule type" value="Genomic_DNA"/>
</dbReference>
<reference evidence="9" key="3">
    <citation type="submission" date="2015-06" db="UniProtKB">
        <authorList>
            <consortium name="EnsemblMetazoa"/>
        </authorList>
    </citation>
    <scope>IDENTIFICATION</scope>
</reference>
<dbReference type="GO" id="GO:0005634">
    <property type="term" value="C:nucleus"/>
    <property type="evidence" value="ECO:0007669"/>
    <property type="project" value="TreeGrafter"/>
</dbReference>
<keyword evidence="5" id="KW-0175">Coiled coil</keyword>
<feature type="coiled-coil region" evidence="5">
    <location>
        <begin position="3"/>
        <end position="79"/>
    </location>
</feature>
<reference evidence="10" key="1">
    <citation type="submission" date="2012-12" db="EMBL/GenBank/DDBJ databases">
        <authorList>
            <person name="Hellsten U."/>
            <person name="Grimwood J."/>
            <person name="Chapman J.A."/>
            <person name="Shapiro H."/>
            <person name="Aerts A."/>
            <person name="Otillar R.P."/>
            <person name="Terry A.Y."/>
            <person name="Boore J.L."/>
            <person name="Simakov O."/>
            <person name="Marletaz F."/>
            <person name="Cho S.-J."/>
            <person name="Edsinger-Gonzales E."/>
            <person name="Havlak P."/>
            <person name="Kuo D.-H."/>
            <person name="Larsson T."/>
            <person name="Lv J."/>
            <person name="Arendt D."/>
            <person name="Savage R."/>
            <person name="Osoegawa K."/>
            <person name="de Jong P."/>
            <person name="Lindberg D.R."/>
            <person name="Seaver E.C."/>
            <person name="Weisblat D.A."/>
            <person name="Putnam N.H."/>
            <person name="Grigoriev I.V."/>
            <person name="Rokhsar D.S."/>
        </authorList>
    </citation>
    <scope>NUCLEOTIDE SEQUENCE</scope>
    <source>
        <strain evidence="10">I ESC-2004</strain>
    </source>
</reference>
<dbReference type="OMA" id="DWGGRGM"/>
<comment type="similarity">
    <text evidence="1">Belongs to the proteasome subunit p27 family.</text>
</comment>
<dbReference type="PANTHER" id="PTHR12651">
    <property type="entry name" value="26S PROTEASOME NON-ATPASE REGULATORY SUBUNIT 9"/>
    <property type="match status" value="1"/>
</dbReference>
<evidence type="ECO:0000256" key="1">
    <source>
        <dbReference type="ARBA" id="ARBA00005256"/>
    </source>
</evidence>
<gene>
    <name evidence="8" type="ORF">CAPTEDRAFT_171080</name>
</gene>
<dbReference type="Gene3D" id="6.10.140.1710">
    <property type="match status" value="1"/>
</dbReference>
<evidence type="ECO:0000256" key="5">
    <source>
        <dbReference type="SAM" id="Coils"/>
    </source>
</evidence>
<dbReference type="AlphaFoldDB" id="R7TG79"/>
<evidence type="ECO:0000313" key="9">
    <source>
        <dbReference type="EnsemblMetazoa" id="CapteP171080"/>
    </source>
</evidence>
<dbReference type="Proteomes" id="UP000014760">
    <property type="component" value="Unassembled WGS sequence"/>
</dbReference>
<protein>
    <recommendedName>
        <fullName evidence="2">26S proteasome non-ATPase regulatory subunit 9</fullName>
    </recommendedName>
    <alternativeName>
        <fullName evidence="4">26S proteasome regulatory subunit p27</fullName>
    </alternativeName>
</protein>
<dbReference type="InterPro" id="IPR001478">
    <property type="entry name" value="PDZ"/>
</dbReference>
<dbReference type="GO" id="GO:0070682">
    <property type="term" value="P:proteasome regulatory particle assembly"/>
    <property type="evidence" value="ECO:0007669"/>
    <property type="project" value="InterPro"/>
</dbReference>
<evidence type="ECO:0000313" key="10">
    <source>
        <dbReference type="Proteomes" id="UP000014760"/>
    </source>
</evidence>
<dbReference type="HOGENOM" id="CLU_073146_2_1_1"/>
<dbReference type="FunFam" id="2.30.42.10:FF:000107">
    <property type="entry name" value="26S proteasome non-ATPase regulatory subunit 9"/>
    <property type="match status" value="1"/>
</dbReference>
<dbReference type="InterPro" id="IPR035269">
    <property type="entry name" value="PSMD9"/>
</dbReference>
<dbReference type="EnsemblMetazoa" id="CapteT171080">
    <property type="protein sequence ID" value="CapteP171080"/>
    <property type="gene ID" value="CapteG171080"/>
</dbReference>
<dbReference type="Pfam" id="PF17820">
    <property type="entry name" value="PDZ_6"/>
    <property type="match status" value="1"/>
</dbReference>
<dbReference type="Pfam" id="PF18265">
    <property type="entry name" value="Nas2_N"/>
    <property type="match status" value="1"/>
</dbReference>
<feature type="region of interest" description="Disordered" evidence="6">
    <location>
        <begin position="92"/>
        <end position="113"/>
    </location>
</feature>
<dbReference type="FunCoup" id="R7TG79">
    <property type="interactions" value="2588"/>
</dbReference>